<evidence type="ECO:0000313" key="4">
    <source>
        <dbReference type="Proteomes" id="UP000075901"/>
    </source>
</evidence>
<proteinExistence type="predicted"/>
<feature type="compositionally biased region" description="Polar residues" evidence="1">
    <location>
        <begin position="18"/>
        <end position="28"/>
    </location>
</feature>
<evidence type="ECO:0000313" key="3">
    <source>
        <dbReference type="EnsemblMetazoa" id="AMAM021361-PA"/>
    </source>
</evidence>
<reference evidence="3" key="2">
    <citation type="submission" date="2020-05" db="UniProtKB">
        <authorList>
            <consortium name="EnsemblMetazoa"/>
        </authorList>
    </citation>
    <scope>IDENTIFICATION</scope>
    <source>
        <strain evidence="3">maculatus3</strain>
    </source>
</reference>
<feature type="compositionally biased region" description="Gly residues" evidence="1">
    <location>
        <begin position="351"/>
        <end position="364"/>
    </location>
</feature>
<dbReference type="AlphaFoldDB" id="A0A182T7T0"/>
<dbReference type="Proteomes" id="UP000075901">
    <property type="component" value="Unassembled WGS sequence"/>
</dbReference>
<dbReference type="EnsemblMetazoa" id="AMAM021361-RA">
    <property type="protein sequence ID" value="AMAM021361-PA"/>
    <property type="gene ID" value="AMAM021361"/>
</dbReference>
<organism evidence="3 4">
    <name type="scientific">Anopheles maculatus</name>
    <dbReference type="NCBI Taxonomy" id="74869"/>
    <lineage>
        <taxon>Eukaryota</taxon>
        <taxon>Metazoa</taxon>
        <taxon>Ecdysozoa</taxon>
        <taxon>Arthropoda</taxon>
        <taxon>Hexapoda</taxon>
        <taxon>Insecta</taxon>
        <taxon>Pterygota</taxon>
        <taxon>Neoptera</taxon>
        <taxon>Endopterygota</taxon>
        <taxon>Diptera</taxon>
        <taxon>Nematocera</taxon>
        <taxon>Culicoidea</taxon>
        <taxon>Culicidae</taxon>
        <taxon>Anophelinae</taxon>
        <taxon>Anopheles</taxon>
        <taxon>Anopheles maculatus group</taxon>
    </lineage>
</organism>
<feature type="compositionally biased region" description="Low complexity" evidence="1">
    <location>
        <begin position="29"/>
        <end position="44"/>
    </location>
</feature>
<dbReference type="InterPro" id="IPR021905">
    <property type="entry name" value="DUF3517"/>
</dbReference>
<evidence type="ECO:0000259" key="2">
    <source>
        <dbReference type="Pfam" id="PF12030"/>
    </source>
</evidence>
<sequence>MPTVSEVEKFVNRKAGITLSSPNTLSTPQASFSSASSQQASDAAVYGSSSKATSNNHSNDATPVQEIQLESSKNGSVAAATTEQLASNVEPSVQERHPAPASDVAAGQDATASNERDQETEQQQFIQQLSEVANESNNLSKCDIDTKLASTARIPSITSSQQQELEVTSGRVVSPAPTIASLASTASLSPASTASTASVTSAGAATAVIAPPPPPTNSVPSVPVSATVHPLIVPLAGSSSVAASVSSVVSSCMGALSGAGGPSVIGFQGATSSATSPSAMLHHGVGVDPAPSSYSSISSLSALTATVGGNIALPMAAVVGPTPGGPGSSFSAVTSHATAVLQSSSSPGCSSAGGSGSGSSSSGGSGLVMVNRINQSNKRLRHRPLSKELEEWIWQDNRHFLQDRNIFEHTYFNFMWQICGHIPQSLLALPDITSIAAQLSVSFFIETFIHAKEKPTMVLWVELLTKQFNASQEACEWFLSHMSAEPWWPVQVLIQCPNQMVRQMFQRLVIHVIQRLRQSHCSLYLKAETDMDGNEIIGNVSCVTRFIKSLIMLMEHGAKAHSRHLSEFFGLLYEFSRMGEEEALFLLRINVIRSVADFYLGHKGQECIDANSDNEENSSDEALTVDKSRPASLDKMIALVASLVERSRGPDLRLHLSARDYNAIAGGKGFPFLYQQIKDNINPQQTRHLIHALCRCDERLASQIIAMLFTAVTKHTELCGPFFKLITLLTESSGGPSGLPCFSQLVLQRVWDAAEYCPQSALDWLAVQAPRNKIVHNWILQSADSWVERFLLAHGNARVRNAAAYLLVSLVPSQSFRNNYRATSHHKLSIHVFQHREISCEAQLILHTILNMLLLLLRSARNYTDINLHGTSKFTAYFNLLTYCLVSKTEKLMVGPHLRSLWDLFHPRLSEPAVPAHHNKQALLAFWYQATLDCPENASLVANCPDITRNIAFNYIL</sequence>
<dbReference type="VEuPathDB" id="VectorBase:AMAM021361"/>
<keyword evidence="4" id="KW-1185">Reference proteome</keyword>
<feature type="compositionally biased region" description="Polar residues" evidence="1">
    <location>
        <begin position="47"/>
        <end position="62"/>
    </location>
</feature>
<feature type="compositionally biased region" description="Polar residues" evidence="1">
    <location>
        <begin position="68"/>
        <end position="91"/>
    </location>
</feature>
<evidence type="ECO:0000256" key="1">
    <source>
        <dbReference type="SAM" id="MobiDB-lite"/>
    </source>
</evidence>
<feature type="region of interest" description="Disordered" evidence="1">
    <location>
        <begin position="13"/>
        <end position="124"/>
    </location>
</feature>
<protein>
    <recommendedName>
        <fullName evidence="2">DUF3517 domain-containing protein</fullName>
    </recommendedName>
</protein>
<reference evidence="4" key="1">
    <citation type="submission" date="2013-09" db="EMBL/GenBank/DDBJ databases">
        <title>The Genome Sequence of Anopheles maculatus species B.</title>
        <authorList>
            <consortium name="The Broad Institute Genomics Platform"/>
            <person name="Neafsey D.E."/>
            <person name="Besansky N."/>
            <person name="Howell P."/>
            <person name="Walton C."/>
            <person name="Young S.K."/>
            <person name="Zeng Q."/>
            <person name="Gargeya S."/>
            <person name="Fitzgerald M."/>
            <person name="Haas B."/>
            <person name="Abouelleil A."/>
            <person name="Allen A.W."/>
            <person name="Alvarado L."/>
            <person name="Arachchi H.M."/>
            <person name="Berlin A.M."/>
            <person name="Chapman S.B."/>
            <person name="Gainer-Dewar J."/>
            <person name="Goldberg J."/>
            <person name="Griggs A."/>
            <person name="Gujja S."/>
            <person name="Hansen M."/>
            <person name="Howarth C."/>
            <person name="Imamovic A."/>
            <person name="Ireland A."/>
            <person name="Larimer J."/>
            <person name="McCowan C."/>
            <person name="Murphy C."/>
            <person name="Pearson M."/>
            <person name="Poon T.W."/>
            <person name="Priest M."/>
            <person name="Roberts A."/>
            <person name="Saif S."/>
            <person name="Shea T."/>
            <person name="Sisk P."/>
            <person name="Sykes S."/>
            <person name="Wortman J."/>
            <person name="Nusbaum C."/>
            <person name="Birren B."/>
        </authorList>
    </citation>
    <scope>NUCLEOTIDE SEQUENCE [LARGE SCALE GENOMIC DNA]</scope>
    <source>
        <strain evidence="4">maculatus3</strain>
    </source>
</reference>
<feature type="domain" description="DUF3517" evidence="2">
    <location>
        <begin position="491"/>
        <end position="733"/>
    </location>
</feature>
<feature type="region of interest" description="Disordered" evidence="1">
    <location>
        <begin position="344"/>
        <end position="364"/>
    </location>
</feature>
<dbReference type="Pfam" id="PF12030">
    <property type="entry name" value="DUF3517"/>
    <property type="match status" value="1"/>
</dbReference>
<accession>A0A182T7T0</accession>
<name>A0A182T7T0_9DIPT</name>